<sequence length="127" mass="13757">MNVPEDLLYCEDHQWLRPETGERVRLGITDYAQDALGDVAFVDLPTAGTTVSAGEAFGEVESTKSVTELFTPVEGEVVEVNDALESSPGRINEDPYGDGWICVLALARPESLNVLMGPEAYRALIDA</sequence>
<dbReference type="GO" id="GO:0019464">
    <property type="term" value="P:glycine decarboxylation via glycine cleavage system"/>
    <property type="evidence" value="ECO:0007669"/>
    <property type="project" value="InterPro"/>
</dbReference>
<evidence type="ECO:0000256" key="2">
    <source>
        <dbReference type="ARBA" id="ARBA00022823"/>
    </source>
</evidence>
<dbReference type="PANTHER" id="PTHR11715:SF3">
    <property type="entry name" value="GLYCINE CLEAVAGE SYSTEM H PROTEIN-RELATED"/>
    <property type="match status" value="1"/>
</dbReference>
<evidence type="ECO:0000259" key="3">
    <source>
        <dbReference type="PROSITE" id="PS50968"/>
    </source>
</evidence>
<proteinExistence type="inferred from homology"/>
<dbReference type="PROSITE" id="PS00189">
    <property type="entry name" value="LIPOYL"/>
    <property type="match status" value="1"/>
</dbReference>
<dbReference type="NCBIfam" id="TIGR00527">
    <property type="entry name" value="gcvH"/>
    <property type="match status" value="1"/>
</dbReference>
<feature type="domain" description="Lipoyl-binding" evidence="3">
    <location>
        <begin position="23"/>
        <end position="105"/>
    </location>
</feature>
<keyword evidence="2" id="KW-0450">Lipoyl</keyword>
<dbReference type="InterPro" id="IPR033753">
    <property type="entry name" value="GCV_H/Fam206"/>
</dbReference>
<dbReference type="PROSITE" id="PS50968">
    <property type="entry name" value="BIOTINYL_LIPOYL"/>
    <property type="match status" value="1"/>
</dbReference>
<dbReference type="Gene3D" id="2.40.50.100">
    <property type="match status" value="1"/>
</dbReference>
<dbReference type="InterPro" id="IPR017453">
    <property type="entry name" value="GCV_H_sub"/>
</dbReference>
<gene>
    <name evidence="4" type="ORF">METZ01_LOCUS205980</name>
</gene>
<dbReference type="GO" id="GO:0005960">
    <property type="term" value="C:glycine cleavage complex"/>
    <property type="evidence" value="ECO:0007669"/>
    <property type="project" value="InterPro"/>
</dbReference>
<dbReference type="EMBL" id="UINC01045859">
    <property type="protein sequence ID" value="SVB53126.1"/>
    <property type="molecule type" value="Genomic_DNA"/>
</dbReference>
<dbReference type="PANTHER" id="PTHR11715">
    <property type="entry name" value="GLYCINE CLEAVAGE SYSTEM H PROTEIN"/>
    <property type="match status" value="1"/>
</dbReference>
<dbReference type="NCBIfam" id="NF002270">
    <property type="entry name" value="PRK01202.1"/>
    <property type="match status" value="1"/>
</dbReference>
<dbReference type="AlphaFoldDB" id="A0A382EQR1"/>
<name>A0A382EQR1_9ZZZZ</name>
<comment type="similarity">
    <text evidence="1">Belongs to the GcvH family.</text>
</comment>
<dbReference type="InterPro" id="IPR011053">
    <property type="entry name" value="Single_hybrid_motif"/>
</dbReference>
<dbReference type="Pfam" id="PF01597">
    <property type="entry name" value="GCV_H"/>
    <property type="match status" value="1"/>
</dbReference>
<dbReference type="HAMAP" id="MF_00272">
    <property type="entry name" value="GcvH"/>
    <property type="match status" value="1"/>
</dbReference>
<accession>A0A382EQR1</accession>
<protein>
    <recommendedName>
        <fullName evidence="3">Lipoyl-binding domain-containing protein</fullName>
    </recommendedName>
</protein>
<dbReference type="GO" id="GO:0009249">
    <property type="term" value="P:protein lipoylation"/>
    <property type="evidence" value="ECO:0007669"/>
    <property type="project" value="TreeGrafter"/>
</dbReference>
<dbReference type="InterPro" id="IPR003016">
    <property type="entry name" value="2-oxoA_DH_lipoyl-BS"/>
</dbReference>
<organism evidence="4">
    <name type="scientific">marine metagenome</name>
    <dbReference type="NCBI Taxonomy" id="408172"/>
    <lineage>
        <taxon>unclassified sequences</taxon>
        <taxon>metagenomes</taxon>
        <taxon>ecological metagenomes</taxon>
    </lineage>
</organism>
<dbReference type="CDD" id="cd06848">
    <property type="entry name" value="GCS_H"/>
    <property type="match status" value="1"/>
</dbReference>
<evidence type="ECO:0000313" key="4">
    <source>
        <dbReference type="EMBL" id="SVB53126.1"/>
    </source>
</evidence>
<evidence type="ECO:0000256" key="1">
    <source>
        <dbReference type="ARBA" id="ARBA00009249"/>
    </source>
</evidence>
<dbReference type="InterPro" id="IPR002930">
    <property type="entry name" value="GCV_H"/>
</dbReference>
<reference evidence="4" key="1">
    <citation type="submission" date="2018-05" db="EMBL/GenBank/DDBJ databases">
        <authorList>
            <person name="Lanie J.A."/>
            <person name="Ng W.-L."/>
            <person name="Kazmierczak K.M."/>
            <person name="Andrzejewski T.M."/>
            <person name="Davidsen T.M."/>
            <person name="Wayne K.J."/>
            <person name="Tettelin H."/>
            <person name="Glass J.I."/>
            <person name="Rusch D."/>
            <person name="Podicherti R."/>
            <person name="Tsui H.-C.T."/>
            <person name="Winkler M.E."/>
        </authorList>
    </citation>
    <scope>NUCLEOTIDE SEQUENCE</scope>
</reference>
<dbReference type="InterPro" id="IPR000089">
    <property type="entry name" value="Biotin_lipoyl"/>
</dbReference>
<dbReference type="GO" id="GO:0005737">
    <property type="term" value="C:cytoplasm"/>
    <property type="evidence" value="ECO:0007669"/>
    <property type="project" value="TreeGrafter"/>
</dbReference>
<dbReference type="SUPFAM" id="SSF51230">
    <property type="entry name" value="Single hybrid motif"/>
    <property type="match status" value="1"/>
</dbReference>